<comment type="caution">
    <text evidence="1">The sequence shown here is derived from an EMBL/GenBank/DDBJ whole genome shotgun (WGS) entry which is preliminary data.</text>
</comment>
<keyword evidence="2" id="KW-1185">Reference proteome</keyword>
<protein>
    <submittedName>
        <fullName evidence="1">Uncharacterized protein</fullName>
    </submittedName>
</protein>
<reference evidence="1 2" key="1">
    <citation type="submission" date="2014-01" db="EMBL/GenBank/DDBJ databases">
        <authorList>
            <person name="Durkin A.S."/>
            <person name="McCorrison J."/>
            <person name="Torralba M."/>
            <person name="Gillis M."/>
            <person name="Haft D.H."/>
            <person name="Methe B."/>
            <person name="Sutton G."/>
            <person name="Nelson K.E."/>
        </authorList>
    </citation>
    <scope>NUCLEOTIDE SEQUENCE [LARGE SCALE GENOMIC DNA]</scope>
    <source>
        <strain evidence="1 2">ATCC 51270</strain>
    </source>
</reference>
<name>Z4WW93_9PORP</name>
<gene>
    <name evidence="1" type="ORF">HMPREF0636_0928</name>
</gene>
<sequence>MGLCRVHPISYIILIFVSRIVDQRLSYALPLQSIIGFPDIHPFLWHLSLWWSLPRFCRGWSVALAMI</sequence>
<dbReference type="AlphaFoldDB" id="Z4WW93"/>
<evidence type="ECO:0000313" key="1">
    <source>
        <dbReference type="EMBL" id="EWC92045.1"/>
    </source>
</evidence>
<dbReference type="Proteomes" id="UP000023482">
    <property type="component" value="Unassembled WGS sequence"/>
</dbReference>
<organism evidence="1 2">
    <name type="scientific">Porphyromonas catoniae ATCC 51270</name>
    <dbReference type="NCBI Taxonomy" id="887901"/>
    <lineage>
        <taxon>Bacteria</taxon>
        <taxon>Pseudomonadati</taxon>
        <taxon>Bacteroidota</taxon>
        <taxon>Bacteroidia</taxon>
        <taxon>Bacteroidales</taxon>
        <taxon>Porphyromonadaceae</taxon>
        <taxon>Porphyromonas</taxon>
    </lineage>
</organism>
<dbReference type="EMBL" id="JDFF01000019">
    <property type="protein sequence ID" value="EWC92045.1"/>
    <property type="molecule type" value="Genomic_DNA"/>
</dbReference>
<accession>Z4WW93</accession>
<dbReference type="PATRIC" id="fig|887901.3.peg.1095"/>
<proteinExistence type="predicted"/>
<evidence type="ECO:0000313" key="2">
    <source>
        <dbReference type="Proteomes" id="UP000023482"/>
    </source>
</evidence>